<dbReference type="InterPro" id="IPR004872">
    <property type="entry name" value="Lipoprotein_NlpA"/>
</dbReference>
<dbReference type="PANTHER" id="PTHR30429">
    <property type="entry name" value="D-METHIONINE-BINDING LIPOPROTEIN METQ"/>
    <property type="match status" value="1"/>
</dbReference>
<dbReference type="AlphaFoldDB" id="A0A9D2G3V1"/>
<dbReference type="Proteomes" id="UP000824106">
    <property type="component" value="Unassembled WGS sequence"/>
</dbReference>
<protein>
    <submittedName>
        <fullName evidence="8">MetQ/NlpA family ABC transporter substrate-binding protein</fullName>
    </submittedName>
</protein>
<dbReference type="SUPFAM" id="SSF53850">
    <property type="entry name" value="Periplasmic binding protein-like II"/>
    <property type="match status" value="1"/>
</dbReference>
<comment type="subcellular location">
    <subcellularLocation>
        <location evidence="1">Membrane</location>
        <topology evidence="1">Lipid-anchor</topology>
    </subcellularLocation>
</comment>
<keyword evidence="6" id="KW-0449">Lipoprotein</keyword>
<evidence type="ECO:0000256" key="1">
    <source>
        <dbReference type="ARBA" id="ARBA00004635"/>
    </source>
</evidence>
<evidence type="ECO:0000256" key="7">
    <source>
        <dbReference type="SAM" id="SignalP"/>
    </source>
</evidence>
<evidence type="ECO:0000313" key="9">
    <source>
        <dbReference type="Proteomes" id="UP000824106"/>
    </source>
</evidence>
<dbReference type="Gene3D" id="3.40.190.10">
    <property type="entry name" value="Periplasmic binding protein-like II"/>
    <property type="match status" value="2"/>
</dbReference>
<sequence length="140" mass="15292">MKKIKQWVLSIGLVVVGALLVACGADADSNETVRIGVVGEDNEVWDFVIEKLEEEGVSAELVKFTDYTQPNKALAEGEIELNSFQHKLFLESFNEDNGTDLVAIADTYIAPLGIYSDKITSVDEIEENDTIAIPNDVTNG</sequence>
<comment type="caution">
    <text evidence="8">The sequence shown here is derived from an EMBL/GenBank/DDBJ whole genome shotgun (WGS) entry which is preliminary data.</text>
</comment>
<evidence type="ECO:0000256" key="4">
    <source>
        <dbReference type="ARBA" id="ARBA00023136"/>
    </source>
</evidence>
<evidence type="ECO:0000256" key="3">
    <source>
        <dbReference type="ARBA" id="ARBA00022729"/>
    </source>
</evidence>
<reference evidence="8" key="2">
    <citation type="submission" date="2021-04" db="EMBL/GenBank/DDBJ databases">
        <authorList>
            <person name="Gilroy R."/>
        </authorList>
    </citation>
    <scope>NUCLEOTIDE SEQUENCE</scope>
    <source>
        <strain evidence="8">CHK169-4300</strain>
    </source>
</reference>
<dbReference type="PROSITE" id="PS51257">
    <property type="entry name" value="PROKAR_LIPOPROTEIN"/>
    <property type="match status" value="1"/>
</dbReference>
<keyword evidence="5" id="KW-0564">Palmitate</keyword>
<comment type="similarity">
    <text evidence="2">Belongs to the NlpA lipoprotein family.</text>
</comment>
<evidence type="ECO:0000256" key="5">
    <source>
        <dbReference type="ARBA" id="ARBA00023139"/>
    </source>
</evidence>
<proteinExistence type="inferred from homology"/>
<dbReference type="GO" id="GO:0016020">
    <property type="term" value="C:membrane"/>
    <property type="evidence" value="ECO:0007669"/>
    <property type="project" value="UniProtKB-SubCell"/>
</dbReference>
<keyword evidence="4" id="KW-0472">Membrane</keyword>
<dbReference type="Pfam" id="PF03180">
    <property type="entry name" value="Lipoprotein_9"/>
    <property type="match status" value="1"/>
</dbReference>
<dbReference type="PANTHER" id="PTHR30429:SF1">
    <property type="entry name" value="D-METHIONINE-BINDING LIPOPROTEIN METQ-RELATED"/>
    <property type="match status" value="1"/>
</dbReference>
<reference evidence="8" key="1">
    <citation type="journal article" date="2021" name="PeerJ">
        <title>Extensive microbial diversity within the chicken gut microbiome revealed by metagenomics and culture.</title>
        <authorList>
            <person name="Gilroy R."/>
            <person name="Ravi A."/>
            <person name="Getino M."/>
            <person name="Pursley I."/>
            <person name="Horton D.L."/>
            <person name="Alikhan N.F."/>
            <person name="Baker D."/>
            <person name="Gharbi K."/>
            <person name="Hall N."/>
            <person name="Watson M."/>
            <person name="Adriaenssens E.M."/>
            <person name="Foster-Nyarko E."/>
            <person name="Jarju S."/>
            <person name="Secka A."/>
            <person name="Antonio M."/>
            <person name="Oren A."/>
            <person name="Chaudhuri R.R."/>
            <person name="La Ragione R."/>
            <person name="Hildebrand F."/>
            <person name="Pallen M.J."/>
        </authorList>
    </citation>
    <scope>NUCLEOTIDE SEQUENCE</scope>
    <source>
        <strain evidence="8">CHK169-4300</strain>
    </source>
</reference>
<evidence type="ECO:0000313" key="8">
    <source>
        <dbReference type="EMBL" id="HIZ71746.1"/>
    </source>
</evidence>
<feature type="non-terminal residue" evidence="8">
    <location>
        <position position="140"/>
    </location>
</feature>
<evidence type="ECO:0000256" key="6">
    <source>
        <dbReference type="ARBA" id="ARBA00023288"/>
    </source>
</evidence>
<organism evidence="8 9">
    <name type="scientific">Candidatus Atopostipes pullistercoris</name>
    <dbReference type="NCBI Taxonomy" id="2838467"/>
    <lineage>
        <taxon>Bacteria</taxon>
        <taxon>Bacillati</taxon>
        <taxon>Bacillota</taxon>
        <taxon>Bacilli</taxon>
        <taxon>Lactobacillales</taxon>
        <taxon>Carnobacteriaceae</taxon>
        <taxon>Atopostipes</taxon>
    </lineage>
</organism>
<keyword evidence="3 7" id="KW-0732">Signal</keyword>
<feature type="chain" id="PRO_5038514080" evidence="7">
    <location>
        <begin position="28"/>
        <end position="140"/>
    </location>
</feature>
<feature type="signal peptide" evidence="7">
    <location>
        <begin position="1"/>
        <end position="27"/>
    </location>
</feature>
<name>A0A9D2G3V1_9LACT</name>
<gene>
    <name evidence="8" type="ORF">H9808_08310</name>
</gene>
<evidence type="ECO:0000256" key="2">
    <source>
        <dbReference type="ARBA" id="ARBA00008973"/>
    </source>
</evidence>
<dbReference type="EMBL" id="DXAZ01000136">
    <property type="protein sequence ID" value="HIZ71746.1"/>
    <property type="molecule type" value="Genomic_DNA"/>
</dbReference>
<accession>A0A9D2G3V1</accession>